<dbReference type="AlphaFoldDB" id="A0A8H3TR63"/>
<organism evidence="2 3">
    <name type="scientific">Naganishia liquefaciens</name>
    <dbReference type="NCBI Taxonomy" id="104408"/>
    <lineage>
        <taxon>Eukaryota</taxon>
        <taxon>Fungi</taxon>
        <taxon>Dikarya</taxon>
        <taxon>Basidiomycota</taxon>
        <taxon>Agaricomycotina</taxon>
        <taxon>Tremellomycetes</taxon>
        <taxon>Filobasidiales</taxon>
        <taxon>Filobasidiaceae</taxon>
        <taxon>Naganishia</taxon>
    </lineage>
</organism>
<feature type="compositionally biased region" description="Polar residues" evidence="1">
    <location>
        <begin position="27"/>
        <end position="36"/>
    </location>
</feature>
<comment type="caution">
    <text evidence="2">The sequence shown here is derived from an EMBL/GenBank/DDBJ whole genome shotgun (WGS) entry which is preliminary data.</text>
</comment>
<dbReference type="EMBL" id="BLZA01000011">
    <property type="protein sequence ID" value="GHJ85469.1"/>
    <property type="molecule type" value="Genomic_DNA"/>
</dbReference>
<name>A0A8H3TR63_9TREE</name>
<protein>
    <submittedName>
        <fullName evidence="2">Uncharacterized protein</fullName>
    </submittedName>
</protein>
<feature type="compositionally biased region" description="Acidic residues" evidence="1">
    <location>
        <begin position="807"/>
        <end position="818"/>
    </location>
</feature>
<feature type="region of interest" description="Disordered" evidence="1">
    <location>
        <begin position="194"/>
        <end position="220"/>
    </location>
</feature>
<evidence type="ECO:0000256" key="1">
    <source>
        <dbReference type="SAM" id="MobiDB-lite"/>
    </source>
</evidence>
<reference evidence="2" key="1">
    <citation type="submission" date="2020-07" db="EMBL/GenBank/DDBJ databases">
        <title>Draft Genome Sequence of a Deep-Sea Yeast, Naganishia (Cryptococcus) liquefaciens strain N6.</title>
        <authorList>
            <person name="Han Y.W."/>
            <person name="Kajitani R."/>
            <person name="Morimoto H."/>
            <person name="Parhat M."/>
            <person name="Tsubouchi H."/>
            <person name="Bakenova O."/>
            <person name="Ogata M."/>
            <person name="Argunhan B."/>
            <person name="Aoki R."/>
            <person name="Kajiwara S."/>
            <person name="Itoh T."/>
            <person name="Iwasaki H."/>
        </authorList>
    </citation>
    <scope>NUCLEOTIDE SEQUENCE</scope>
    <source>
        <strain evidence="2">N6</strain>
    </source>
</reference>
<accession>A0A8H3TR63</accession>
<feature type="region of interest" description="Disordered" evidence="1">
    <location>
        <begin position="1"/>
        <end position="95"/>
    </location>
</feature>
<feature type="region of interest" description="Disordered" evidence="1">
    <location>
        <begin position="573"/>
        <end position="640"/>
    </location>
</feature>
<keyword evidence="3" id="KW-1185">Reference proteome</keyword>
<evidence type="ECO:0000313" key="2">
    <source>
        <dbReference type="EMBL" id="GHJ85469.1"/>
    </source>
</evidence>
<feature type="compositionally biased region" description="Basic and acidic residues" evidence="1">
    <location>
        <begin position="580"/>
        <end position="606"/>
    </location>
</feature>
<gene>
    <name evidence="2" type="ORF">NliqN6_1871</name>
</gene>
<evidence type="ECO:0000313" key="3">
    <source>
        <dbReference type="Proteomes" id="UP000620104"/>
    </source>
</evidence>
<sequence>MQDQMLPAREQNPSAPALPTSKHSAESDSPSSTNLGSDLVDIVGTPVIVGMSESESHTEPAKGQRTGGEEPGQMVSDSGQSEPESGPLSNKPSSKRKLVLPDKVISDILDHTFRLTLGDPIYAPVSTFRPPFWRLLYRDQSTLCRQFDYRWKMLEFATWLKDIHIVDDTWSAVVENHPFWAEFLSQRPTFIRDGDRGSSRVSDPRWNDRVQPGRKEPKMHSSLRTEAENTCWLCVLQHGPANMPFPPTAKVYLETTPFHNMPVCDPHAEHELCHCCLQLERPPDILHLCAVHDYESFHLDDPSIARVCLTCRFVALHKALMEFPIKFTPSSSLSIYHYNYLHLGKGTAVGAIEHMYATCYAQTYLGLDDEYMDAMKAWRNEVRIDCEKRRVPIPRLHDSKLPLERMASLLENTVQTAVDNMIDEGRWISPRFLNDLLTRAIDSGVDPERALPAIHVLNSPLTEPSKMTREIEVTNDWPIKDRPAPDSILDMMETDYITLLPERVEGAMQNLKTMIFKLAQGNLDIAEAKATSMDPDELLAWLNDPRNHIKNWWNNQPFVKPITPTCIARALAETTGDPEGGTKRKRDDVDSPADQKADKVAKRGERTASPAADADFKMEMARSTVGPSTPTEKNDSRTTTPVEAVQISLAMLTPERFNRLPWPKPQRILTFREAEYLSMTEFEKAGVQWDSVYNVPAFASELDDTTKDILMEVWQSVTKPFSACRCTICKRAIEYEKEVAAAESNAQVSQYLSLIASDRRAENMTDHHRAWLADQANLLHDAITLPGEHYSPLTTEDGNDFDRYDDPESDEPYELDAGEEVRPEDDVSYDIPGARLQSGRK</sequence>
<proteinExistence type="predicted"/>
<dbReference type="Proteomes" id="UP000620104">
    <property type="component" value="Unassembled WGS sequence"/>
</dbReference>
<dbReference type="OrthoDB" id="2589914at2759"/>
<feature type="region of interest" description="Disordered" evidence="1">
    <location>
        <begin position="788"/>
        <end position="841"/>
    </location>
</feature>
<feature type="compositionally biased region" description="Polar residues" evidence="1">
    <location>
        <begin position="625"/>
        <end position="640"/>
    </location>
</feature>
<feature type="compositionally biased region" description="Polar residues" evidence="1">
    <location>
        <begin position="75"/>
        <end position="92"/>
    </location>
</feature>